<evidence type="ECO:0000259" key="1">
    <source>
        <dbReference type="PROSITE" id="PS51671"/>
    </source>
</evidence>
<dbReference type="Gene3D" id="3.30.70.260">
    <property type="match status" value="1"/>
</dbReference>
<dbReference type="Proteomes" id="UP001202248">
    <property type="component" value="Unassembled WGS sequence"/>
</dbReference>
<feature type="domain" description="ACT" evidence="1">
    <location>
        <begin position="2"/>
        <end position="80"/>
    </location>
</feature>
<dbReference type="EMBL" id="JAKWBL010000001">
    <property type="protein sequence ID" value="MCH5597666.1"/>
    <property type="molecule type" value="Genomic_DNA"/>
</dbReference>
<dbReference type="PRINTS" id="PR01575">
    <property type="entry name" value="FFH4HYDRLASE"/>
</dbReference>
<dbReference type="InterPro" id="IPR045865">
    <property type="entry name" value="ACT-like_dom_sf"/>
</dbReference>
<dbReference type="Pfam" id="PF01842">
    <property type="entry name" value="ACT"/>
    <property type="match status" value="1"/>
</dbReference>
<dbReference type="InterPro" id="IPR004810">
    <property type="entry name" value="PurU"/>
</dbReference>
<reference evidence="2 3" key="1">
    <citation type="submission" date="2022-02" db="EMBL/GenBank/DDBJ databases">
        <authorList>
            <person name="Min J."/>
        </authorList>
    </citation>
    <scope>NUCLEOTIDE SEQUENCE [LARGE SCALE GENOMIC DNA]</scope>
    <source>
        <strain evidence="2 3">GR10-1</strain>
    </source>
</reference>
<evidence type="ECO:0000313" key="2">
    <source>
        <dbReference type="EMBL" id="MCH5597666.1"/>
    </source>
</evidence>
<dbReference type="SUPFAM" id="SSF55021">
    <property type="entry name" value="ACT-like"/>
    <property type="match status" value="1"/>
</dbReference>
<dbReference type="PROSITE" id="PS51671">
    <property type="entry name" value="ACT"/>
    <property type="match status" value="1"/>
</dbReference>
<accession>A0ABS9SH68</accession>
<protein>
    <submittedName>
        <fullName evidence="2">ACT domain-containing protein</fullName>
    </submittedName>
</protein>
<name>A0ABS9SH68_9BACT</name>
<evidence type="ECO:0000313" key="3">
    <source>
        <dbReference type="Proteomes" id="UP001202248"/>
    </source>
</evidence>
<comment type="caution">
    <text evidence="2">The sequence shown here is derived from an EMBL/GenBank/DDBJ whole genome shotgun (WGS) entry which is preliminary data.</text>
</comment>
<sequence>MVILLQCSDRVGLVADIAAVMAAANLNIISMKEFVNVDENRFYIRLEVQGDTDLEKLQLQIKANLPKDTEINIRPYEKRK</sequence>
<gene>
    <name evidence="2" type="ORF">MKP09_06970</name>
</gene>
<dbReference type="RefSeq" id="WP_240827039.1">
    <property type="nucleotide sequence ID" value="NZ_JAKWBL010000001.1"/>
</dbReference>
<organism evidence="2 3">
    <name type="scientific">Niabella ginsengisoli</name>
    <dbReference type="NCBI Taxonomy" id="522298"/>
    <lineage>
        <taxon>Bacteria</taxon>
        <taxon>Pseudomonadati</taxon>
        <taxon>Bacteroidota</taxon>
        <taxon>Chitinophagia</taxon>
        <taxon>Chitinophagales</taxon>
        <taxon>Chitinophagaceae</taxon>
        <taxon>Niabella</taxon>
    </lineage>
</organism>
<proteinExistence type="predicted"/>
<keyword evidence="3" id="KW-1185">Reference proteome</keyword>
<dbReference type="InterPro" id="IPR002912">
    <property type="entry name" value="ACT_dom"/>
</dbReference>